<dbReference type="EMBL" id="JBGOOW010000022">
    <property type="protein sequence ID" value="MEZ8182386.1"/>
    <property type="molecule type" value="Genomic_DNA"/>
</dbReference>
<proteinExistence type="predicted"/>
<protein>
    <submittedName>
        <fullName evidence="1">Uncharacterized protein</fullName>
    </submittedName>
</protein>
<name>A0AA43FYA4_VIBSP</name>
<gene>
    <name evidence="2" type="ORF">ACED33_17005</name>
    <name evidence="1" type="ORF">L8R85_14430</name>
</gene>
<evidence type="ECO:0000313" key="4">
    <source>
        <dbReference type="Proteomes" id="UP001569200"/>
    </source>
</evidence>
<keyword evidence="4" id="KW-1185">Reference proteome</keyword>
<dbReference type="AlphaFoldDB" id="A0AA43FYA4"/>
<evidence type="ECO:0000313" key="2">
    <source>
        <dbReference type="EMBL" id="MEZ8182386.1"/>
    </source>
</evidence>
<accession>A0AA43FYA4</accession>
<organism evidence="1 3">
    <name type="scientific">Vibrio splendidus</name>
    <dbReference type="NCBI Taxonomy" id="29497"/>
    <lineage>
        <taxon>Bacteria</taxon>
        <taxon>Pseudomonadati</taxon>
        <taxon>Pseudomonadota</taxon>
        <taxon>Gammaproteobacteria</taxon>
        <taxon>Vibrionales</taxon>
        <taxon>Vibrionaceae</taxon>
        <taxon>Vibrio</taxon>
    </lineage>
</organism>
<sequence>MAQIFSLCDVASAGFIGLKGSLALATEVTEASSERMIFEAKGLDSMNCRFIGFR</sequence>
<dbReference type="EMBL" id="JAKMYX010000052">
    <property type="protein sequence ID" value="MDH5922226.1"/>
    <property type="molecule type" value="Genomic_DNA"/>
</dbReference>
<dbReference type="Proteomes" id="UP001159663">
    <property type="component" value="Unassembled WGS sequence"/>
</dbReference>
<comment type="caution">
    <text evidence="1">The sequence shown here is derived from an EMBL/GenBank/DDBJ whole genome shotgun (WGS) entry which is preliminary data.</text>
</comment>
<evidence type="ECO:0000313" key="3">
    <source>
        <dbReference type="Proteomes" id="UP001159663"/>
    </source>
</evidence>
<dbReference type="RefSeq" id="WP_228010435.1">
    <property type="nucleotide sequence ID" value="NZ_CAWNTD010000069.1"/>
</dbReference>
<reference evidence="2 4" key="2">
    <citation type="submission" date="2024-06" db="EMBL/GenBank/DDBJ databases">
        <authorList>
            <person name="Steensen K."/>
            <person name="Seneca J."/>
            <person name="Bartlau N."/>
            <person name="Yu A.X."/>
            <person name="Polz M.F."/>
        </authorList>
    </citation>
    <scope>NUCLEOTIDE SEQUENCE [LARGE SCALE GENOMIC DNA]</scope>
    <source>
        <strain evidence="2 4">1F145</strain>
    </source>
</reference>
<reference evidence="1" key="1">
    <citation type="submission" date="2022-01" db="EMBL/GenBank/DDBJ databases">
        <title>Vibrio aestuarianus Clade A and Clade B isolates are associated with Pacific oyster (Crassostrea gigas) disease outbreaks across Ireland.</title>
        <authorList>
            <person name="Coyle N."/>
            <person name="O'Toole C."/>
            <person name="Thomas J.C.L."/>
            <person name="Ryder D."/>
            <person name="Cheslett D."/>
            <person name="Feist S."/>
            <person name="Bean T."/>
            <person name="Joseph A."/>
            <person name="Waina A."/>
            <person name="Feil E."/>
            <person name="Verner-Jeffreys D.W."/>
        </authorList>
    </citation>
    <scope>NUCLEOTIDE SEQUENCE</scope>
    <source>
        <strain evidence="1">S/17/14 A</strain>
    </source>
</reference>
<dbReference type="Proteomes" id="UP001569200">
    <property type="component" value="Unassembled WGS sequence"/>
</dbReference>
<evidence type="ECO:0000313" key="1">
    <source>
        <dbReference type="EMBL" id="MDH5922226.1"/>
    </source>
</evidence>